<accession>A0AC61QMD1</accession>
<gene>
    <name evidence="1" type="ORF">E5358_13095</name>
</gene>
<evidence type="ECO:0000313" key="2">
    <source>
        <dbReference type="Proteomes" id="UP000308886"/>
    </source>
</evidence>
<comment type="caution">
    <text evidence="1">The sequence shown here is derived from an EMBL/GenBank/DDBJ whole genome shotgun (WGS) entry which is preliminary data.</text>
</comment>
<evidence type="ECO:0000313" key="1">
    <source>
        <dbReference type="EMBL" id="TGX80463.1"/>
    </source>
</evidence>
<proteinExistence type="predicted"/>
<protein>
    <submittedName>
        <fullName evidence="1">Uncharacterized protein</fullName>
    </submittedName>
</protein>
<name>A0AC61QMD1_9BACT</name>
<dbReference type="EMBL" id="SRZC01000026">
    <property type="protein sequence ID" value="TGX80463.1"/>
    <property type="molecule type" value="Genomic_DNA"/>
</dbReference>
<sequence length="59" mass="6801">MTATIQNPYAAWLIIGCAALVLLIVFGSTVCHRLAIFNHKHHIVEWDDSDIYDWEDEDE</sequence>
<keyword evidence="2" id="KW-1185">Reference proteome</keyword>
<reference evidence="1" key="1">
    <citation type="submission" date="2019-04" db="EMBL/GenBank/DDBJ databases">
        <title>Microbes associate with the intestines of laboratory mice.</title>
        <authorList>
            <person name="Navarre W."/>
            <person name="Wong E."/>
            <person name="Huang K."/>
            <person name="Tropini C."/>
            <person name="Ng K."/>
            <person name="Yu B."/>
        </authorList>
    </citation>
    <scope>NUCLEOTIDE SEQUENCE</scope>
    <source>
        <strain evidence="1">NM73_A23</strain>
    </source>
</reference>
<organism evidence="1 2">
    <name type="scientific">Palleniella muris</name>
    <dbReference type="NCBI Taxonomy" id="3038145"/>
    <lineage>
        <taxon>Bacteria</taxon>
        <taxon>Pseudomonadati</taxon>
        <taxon>Bacteroidota</taxon>
        <taxon>Bacteroidia</taxon>
        <taxon>Bacteroidales</taxon>
        <taxon>Prevotellaceae</taxon>
        <taxon>Palleniella</taxon>
    </lineage>
</organism>
<dbReference type="Proteomes" id="UP000308886">
    <property type="component" value="Unassembled WGS sequence"/>
</dbReference>